<dbReference type="SUPFAM" id="SSF50630">
    <property type="entry name" value="Acid proteases"/>
    <property type="match status" value="1"/>
</dbReference>
<dbReference type="AlphaFoldDB" id="A0A4Y9Y6X4"/>
<evidence type="ECO:0000256" key="3">
    <source>
        <dbReference type="SAM" id="SignalP"/>
    </source>
</evidence>
<evidence type="ECO:0000313" key="5">
    <source>
        <dbReference type="EMBL" id="TFY57952.1"/>
    </source>
</evidence>
<accession>A0A4Y9Y6X4</accession>
<keyword evidence="6" id="KW-1185">Reference proteome</keyword>
<dbReference type="InterPro" id="IPR001461">
    <property type="entry name" value="Aspartic_peptidase_A1"/>
</dbReference>
<comment type="similarity">
    <text evidence="1">Belongs to the peptidase A1 family.</text>
</comment>
<comment type="caution">
    <text evidence="5">The sequence shown here is derived from an EMBL/GenBank/DDBJ whole genome shotgun (WGS) entry which is preliminary data.</text>
</comment>
<dbReference type="EMBL" id="SEOQ01000713">
    <property type="protein sequence ID" value="TFY57952.1"/>
    <property type="molecule type" value="Genomic_DNA"/>
</dbReference>
<dbReference type="PANTHER" id="PTHR47966">
    <property type="entry name" value="BETA-SITE APP-CLEAVING ENZYME, ISOFORM A-RELATED"/>
    <property type="match status" value="1"/>
</dbReference>
<gene>
    <name evidence="5" type="ORF">EVG20_g8341</name>
</gene>
<dbReference type="Proteomes" id="UP000298327">
    <property type="component" value="Unassembled WGS sequence"/>
</dbReference>
<evidence type="ECO:0000259" key="4">
    <source>
        <dbReference type="PROSITE" id="PS51767"/>
    </source>
</evidence>
<dbReference type="PANTHER" id="PTHR47966:SF75">
    <property type="entry name" value="ENDOPEPTIDASE (CTSD), PUTATIVE (AFU_ORTHOLOGUE AFUA_4G07040)-RELATED"/>
    <property type="match status" value="1"/>
</dbReference>
<dbReference type="GO" id="GO:0006508">
    <property type="term" value="P:proteolysis"/>
    <property type="evidence" value="ECO:0007669"/>
    <property type="project" value="InterPro"/>
</dbReference>
<dbReference type="InterPro" id="IPR034164">
    <property type="entry name" value="Pepsin-like_dom"/>
</dbReference>
<name>A0A4Y9Y6X4_9AGAM</name>
<dbReference type="PRINTS" id="PR00792">
    <property type="entry name" value="PEPSIN"/>
</dbReference>
<feature type="active site" evidence="2">
    <location>
        <position position="282"/>
    </location>
</feature>
<proteinExistence type="inferred from homology"/>
<evidence type="ECO:0000256" key="2">
    <source>
        <dbReference type="PIRSR" id="PIRSR601461-1"/>
    </source>
</evidence>
<dbReference type="Pfam" id="PF00026">
    <property type="entry name" value="Asp"/>
    <property type="match status" value="1"/>
</dbReference>
<feature type="signal peptide" evidence="3">
    <location>
        <begin position="1"/>
        <end position="25"/>
    </location>
</feature>
<dbReference type="CDD" id="cd05471">
    <property type="entry name" value="pepsin_like"/>
    <property type="match status" value="1"/>
</dbReference>
<sequence>MQFSKPFNALLASVILTVYVGDVLAIPISHRPDSWPETNLTRRAAPIFSMPITTVAYDAAFHVKMSIGENPRPFLLHLDSASSDFWVYSAKCPQRGSHNGVSTAESTTFKEVSKAILDVNYQDGDGATGAGGLDTLLFAGQKVATPALEFGVAEEVFGRFPELAEDGVLGLGPPGFDDEPFEPFDPDDEDEHLSPPFMQNLLAANVIPAKVTGWKLPRTKDVDSLGSLSFGGPDPAHFSAPFVTVKAAETNERNPVPWGISVDAVSIDGAVAISTPVRGFVDFGTTNIVMSITEADTLNEKIPGAEKVSPGQWDIPCTTQAVLALTIGGEVWPVDPRDLAYEPVEDSPGFCISNILGDGGVEDGRWILGGTFLKNVYTVLVEDSLEVGFAQPR</sequence>
<evidence type="ECO:0000256" key="1">
    <source>
        <dbReference type="ARBA" id="ARBA00007447"/>
    </source>
</evidence>
<dbReference type="GO" id="GO:0004190">
    <property type="term" value="F:aspartic-type endopeptidase activity"/>
    <property type="evidence" value="ECO:0007669"/>
    <property type="project" value="InterPro"/>
</dbReference>
<dbReference type="InterPro" id="IPR033121">
    <property type="entry name" value="PEPTIDASE_A1"/>
</dbReference>
<feature type="domain" description="Peptidase A1" evidence="4">
    <location>
        <begin position="61"/>
        <end position="390"/>
    </location>
</feature>
<dbReference type="OrthoDB" id="771136at2759"/>
<evidence type="ECO:0000313" key="6">
    <source>
        <dbReference type="Proteomes" id="UP000298327"/>
    </source>
</evidence>
<protein>
    <recommendedName>
        <fullName evidence="4">Peptidase A1 domain-containing protein</fullName>
    </recommendedName>
</protein>
<reference evidence="5 6" key="1">
    <citation type="submission" date="2019-02" db="EMBL/GenBank/DDBJ databases">
        <title>Genome sequencing of the rare red list fungi Dentipellis fragilis.</title>
        <authorList>
            <person name="Buettner E."/>
            <person name="Kellner H."/>
        </authorList>
    </citation>
    <scope>NUCLEOTIDE SEQUENCE [LARGE SCALE GENOMIC DNA]</scope>
    <source>
        <strain evidence="5 6">DSM 105465</strain>
    </source>
</reference>
<dbReference type="Gene3D" id="2.40.70.10">
    <property type="entry name" value="Acid Proteases"/>
    <property type="match status" value="2"/>
</dbReference>
<dbReference type="InterPro" id="IPR021109">
    <property type="entry name" value="Peptidase_aspartic_dom_sf"/>
</dbReference>
<keyword evidence="3" id="KW-0732">Signal</keyword>
<feature type="active site" evidence="2">
    <location>
        <position position="79"/>
    </location>
</feature>
<dbReference type="PROSITE" id="PS51767">
    <property type="entry name" value="PEPTIDASE_A1"/>
    <property type="match status" value="1"/>
</dbReference>
<organism evidence="5 6">
    <name type="scientific">Dentipellis fragilis</name>
    <dbReference type="NCBI Taxonomy" id="205917"/>
    <lineage>
        <taxon>Eukaryota</taxon>
        <taxon>Fungi</taxon>
        <taxon>Dikarya</taxon>
        <taxon>Basidiomycota</taxon>
        <taxon>Agaricomycotina</taxon>
        <taxon>Agaricomycetes</taxon>
        <taxon>Russulales</taxon>
        <taxon>Hericiaceae</taxon>
        <taxon>Dentipellis</taxon>
    </lineage>
</organism>
<feature type="chain" id="PRO_5021215960" description="Peptidase A1 domain-containing protein" evidence="3">
    <location>
        <begin position="26"/>
        <end position="393"/>
    </location>
</feature>